<comment type="caution">
    <text evidence="1">The sequence shown here is derived from an EMBL/GenBank/DDBJ whole genome shotgun (WGS) entry which is preliminary data.</text>
</comment>
<evidence type="ECO:0000313" key="1">
    <source>
        <dbReference type="EMBL" id="KAK7362709.1"/>
    </source>
</evidence>
<organism evidence="1 2">
    <name type="scientific">Canavalia gladiata</name>
    <name type="common">Sword bean</name>
    <name type="synonym">Dolichos gladiatus</name>
    <dbReference type="NCBI Taxonomy" id="3824"/>
    <lineage>
        <taxon>Eukaryota</taxon>
        <taxon>Viridiplantae</taxon>
        <taxon>Streptophyta</taxon>
        <taxon>Embryophyta</taxon>
        <taxon>Tracheophyta</taxon>
        <taxon>Spermatophyta</taxon>
        <taxon>Magnoliopsida</taxon>
        <taxon>eudicotyledons</taxon>
        <taxon>Gunneridae</taxon>
        <taxon>Pentapetalae</taxon>
        <taxon>rosids</taxon>
        <taxon>fabids</taxon>
        <taxon>Fabales</taxon>
        <taxon>Fabaceae</taxon>
        <taxon>Papilionoideae</taxon>
        <taxon>50 kb inversion clade</taxon>
        <taxon>NPAAA clade</taxon>
        <taxon>indigoferoid/millettioid clade</taxon>
        <taxon>Phaseoleae</taxon>
        <taxon>Canavalia</taxon>
    </lineage>
</organism>
<reference evidence="1 2" key="1">
    <citation type="submission" date="2024-01" db="EMBL/GenBank/DDBJ databases">
        <title>The genomes of 5 underutilized Papilionoideae crops provide insights into root nodulation and disease resistanc.</title>
        <authorList>
            <person name="Jiang F."/>
        </authorList>
    </citation>
    <scope>NUCLEOTIDE SEQUENCE [LARGE SCALE GENOMIC DNA]</scope>
    <source>
        <strain evidence="1">LVBAO_FW01</strain>
        <tissue evidence="1">Leaves</tissue>
    </source>
</reference>
<gene>
    <name evidence="1" type="ORF">VNO77_04830</name>
</gene>
<name>A0AAN9N2W7_CANGL</name>
<sequence length="215" mass="24675">MSEQCMDDRREHHEMPINAWETARLNGDYKKSKLAEATSSLTITEDPCDPCSWLPIFDKSYFVFLDCIEIDVGFHQWIDLVWLAYTCIASQHTDLVLIRVKTTSVASSTIRNHHATKSCVIRQPSHKKSTIRILNLRGCGSAVSSLLLKPKEAELASNASFSRESFNIFSYYGDRVVPLSLRDLRRKPERENSRSSHFKSEKKNPSQFSLFPIYI</sequence>
<evidence type="ECO:0000313" key="2">
    <source>
        <dbReference type="Proteomes" id="UP001367508"/>
    </source>
</evidence>
<accession>A0AAN9N2W7</accession>
<dbReference type="EMBL" id="JAYMYQ010000001">
    <property type="protein sequence ID" value="KAK7362709.1"/>
    <property type="molecule type" value="Genomic_DNA"/>
</dbReference>
<dbReference type="Proteomes" id="UP001367508">
    <property type="component" value="Unassembled WGS sequence"/>
</dbReference>
<proteinExistence type="predicted"/>
<protein>
    <submittedName>
        <fullName evidence="1">Uncharacterized protein</fullName>
    </submittedName>
</protein>
<keyword evidence="2" id="KW-1185">Reference proteome</keyword>
<dbReference type="AlphaFoldDB" id="A0AAN9N2W7"/>